<organism evidence="3 4">
    <name type="scientific">Zygosaccharomyces bailii (strain CLIB 213 / ATCC 58445 / CBS 680 / BCRC 21525 / NBRC 1098 / NCYC 1416 / NRRL Y-2227)</name>
    <dbReference type="NCBI Taxonomy" id="1333698"/>
    <lineage>
        <taxon>Eukaryota</taxon>
        <taxon>Fungi</taxon>
        <taxon>Dikarya</taxon>
        <taxon>Ascomycota</taxon>
        <taxon>Saccharomycotina</taxon>
        <taxon>Saccharomycetes</taxon>
        <taxon>Saccharomycetales</taxon>
        <taxon>Saccharomycetaceae</taxon>
        <taxon>Zygosaccharomyces</taxon>
    </lineage>
</organism>
<feature type="compositionally biased region" description="Basic residues" evidence="1">
    <location>
        <begin position="719"/>
        <end position="734"/>
    </location>
</feature>
<feature type="compositionally biased region" description="Gly residues" evidence="1">
    <location>
        <begin position="704"/>
        <end position="715"/>
    </location>
</feature>
<feature type="region of interest" description="Disordered" evidence="1">
    <location>
        <begin position="144"/>
        <end position="185"/>
    </location>
</feature>
<dbReference type="Pfam" id="PF14438">
    <property type="entry name" value="SM-ATX"/>
    <property type="match status" value="1"/>
</dbReference>
<dbReference type="GO" id="GO:0034063">
    <property type="term" value="P:stress granule assembly"/>
    <property type="evidence" value="ECO:0007669"/>
    <property type="project" value="TreeGrafter"/>
</dbReference>
<accession>A0A8J2X661</accession>
<gene>
    <name evidence="3" type="ORF">BN860_07932g</name>
</gene>
<feature type="compositionally biased region" description="Polar residues" evidence="1">
    <location>
        <begin position="360"/>
        <end position="374"/>
    </location>
</feature>
<protein>
    <submittedName>
        <fullName evidence="3">BN860_07932g1_1</fullName>
    </submittedName>
</protein>
<sequence length="741" mass="81110">MKGNFNNKRRDHSSSNGNTVGGIGNATSSGRSGGPSGSGSSTFYENAEMSKGFSDRLDYLMANSIGCEAVATVTSGAKYSGLLAASNLESTNGIDIVLRFPKVVDTVFTDNTDKLQDQLEETLLIHGEDVAELELNNIDFSLDEKSENTKRQENDAKQKREKIVQEENGKKGFKTDTDISSGSKPELKERELLKWTPDEGDENLGETLEDSAGAWDQFTVNEEKFGVKSSFDEHFYTTKINKGAPNYEQRVKEAEKIAKEIESQGTSSNYHLNEERGIVIDDSGADEEDLYSGVDRRGNELLAALKTNAKPVVQQDSKKYVAPTLRDQPHHTDPAIISSTTAKGPRPSSGQVGGNGPPKTKQQTQAANKSSSTADAAKHEHAPSAVSGKSPKKEYSNNSKKHITAKEAQIEELKKFSQKFKVPYDVPEDMKDILKKSALKGDPSLPPKPQSSSNRPSVPATPSSGKIDIKKSTKGSSQEQLPLDSPSSRISSSRKRYATSFFGSKVLPPDNSRKEAFSKDFNMFLRSKEAYDEKKREKASESKVMEPFFIEKPYFTAPTWPSTVEQSYKSFFPDERTAVQRAQMSLQQRQMNSMSAAAAVANQQMGVVMGNMMRFPMGPGGSSTPMMNGMGGNMGMYMPFQPQPMFYPSMPQMMSMMGGDDGSGSHSPQAVSPHIPPAYMNGAPGTPMAFGYPGAMPFQTSMLGQGGPRVGGGGNYRQNYHHHHNNHGNHNHYKSNHESRN</sequence>
<feature type="region of interest" description="Disordered" evidence="1">
    <location>
        <begin position="433"/>
        <end position="494"/>
    </location>
</feature>
<dbReference type="EMBL" id="HG316455">
    <property type="protein sequence ID" value="CDF88341.1"/>
    <property type="molecule type" value="Genomic_DNA"/>
</dbReference>
<feature type="region of interest" description="Disordered" evidence="1">
    <location>
        <begin position="305"/>
        <end position="403"/>
    </location>
</feature>
<name>A0A8J2X661_ZYGB2</name>
<dbReference type="GO" id="GO:0003729">
    <property type="term" value="F:mRNA binding"/>
    <property type="evidence" value="ECO:0007669"/>
    <property type="project" value="TreeGrafter"/>
</dbReference>
<proteinExistence type="predicted"/>
<dbReference type="PANTHER" id="PTHR12854:SF7">
    <property type="entry name" value="ATAXIN-2 HOMOLOG"/>
    <property type="match status" value="1"/>
</dbReference>
<feature type="region of interest" description="Disordered" evidence="1">
    <location>
        <begin position="703"/>
        <end position="741"/>
    </location>
</feature>
<evidence type="ECO:0000313" key="4">
    <source>
        <dbReference type="Proteomes" id="UP000019375"/>
    </source>
</evidence>
<keyword evidence="4" id="KW-1185">Reference proteome</keyword>
<dbReference type="InterPro" id="IPR009604">
    <property type="entry name" value="LsmAD_domain"/>
</dbReference>
<feature type="domain" description="LsmAD" evidence="2">
    <location>
        <begin position="225"/>
        <end position="297"/>
    </location>
</feature>
<feature type="region of interest" description="Disordered" evidence="1">
    <location>
        <begin position="1"/>
        <end position="43"/>
    </location>
</feature>
<reference evidence="4" key="1">
    <citation type="journal article" date="2013" name="Genome Announc.">
        <title>Genome sequence of the food spoilage yeast Zygosaccharomyces bailii CLIB 213(T).</title>
        <authorList>
            <person name="Galeote V."/>
            <person name="Bigey F."/>
            <person name="Devillers H."/>
            <person name="Neuveglise C."/>
            <person name="Dequin S."/>
        </authorList>
    </citation>
    <scope>NUCLEOTIDE SEQUENCE [LARGE SCALE GENOMIC DNA]</scope>
    <source>
        <strain evidence="4">CLIB 213 / ATCC 58445 / CBS 680 / CCRC 21525 / NBRC 1098 / NCYC 1416 / NRRL Y-2227</strain>
    </source>
</reference>
<dbReference type="AlphaFoldDB" id="A0A8J2X661"/>
<evidence type="ECO:0000313" key="3">
    <source>
        <dbReference type="EMBL" id="CDF88341.1"/>
    </source>
</evidence>
<dbReference type="SMART" id="SM01272">
    <property type="entry name" value="LsmAD"/>
    <property type="match status" value="1"/>
</dbReference>
<dbReference type="InterPro" id="IPR045117">
    <property type="entry name" value="ATXN2-like"/>
</dbReference>
<dbReference type="Proteomes" id="UP000019375">
    <property type="component" value="Unassembled WGS sequence"/>
</dbReference>
<evidence type="ECO:0000259" key="2">
    <source>
        <dbReference type="SMART" id="SM01272"/>
    </source>
</evidence>
<dbReference type="GO" id="GO:0010494">
    <property type="term" value="C:cytoplasmic stress granule"/>
    <property type="evidence" value="ECO:0007669"/>
    <property type="project" value="TreeGrafter"/>
</dbReference>
<feature type="compositionally biased region" description="Basic and acidic residues" evidence="1">
    <location>
        <begin position="144"/>
        <end position="177"/>
    </location>
</feature>
<evidence type="ECO:0000256" key="1">
    <source>
        <dbReference type="SAM" id="MobiDB-lite"/>
    </source>
</evidence>
<dbReference type="OrthoDB" id="2275718at2759"/>
<dbReference type="Pfam" id="PF06741">
    <property type="entry name" value="LsmAD"/>
    <property type="match status" value="1"/>
</dbReference>
<dbReference type="InterPro" id="IPR025852">
    <property type="entry name" value="SM_dom_ATX"/>
</dbReference>
<dbReference type="PANTHER" id="PTHR12854">
    <property type="entry name" value="ATAXIN 2-RELATED"/>
    <property type="match status" value="1"/>
</dbReference>
<feature type="compositionally biased region" description="Polar residues" evidence="1">
    <location>
        <begin position="450"/>
        <end position="464"/>
    </location>
</feature>